<name>A0A1C7LKM4_GRIFR</name>
<organism evidence="1 2">
    <name type="scientific">Grifola frondosa</name>
    <name type="common">Maitake</name>
    <name type="synonym">Polyporus frondosus</name>
    <dbReference type="NCBI Taxonomy" id="5627"/>
    <lineage>
        <taxon>Eukaryota</taxon>
        <taxon>Fungi</taxon>
        <taxon>Dikarya</taxon>
        <taxon>Basidiomycota</taxon>
        <taxon>Agaricomycotina</taxon>
        <taxon>Agaricomycetes</taxon>
        <taxon>Polyporales</taxon>
        <taxon>Grifolaceae</taxon>
        <taxon>Grifola</taxon>
    </lineage>
</organism>
<dbReference type="AlphaFoldDB" id="A0A1C7LKM4"/>
<reference evidence="1 2" key="1">
    <citation type="submission" date="2016-03" db="EMBL/GenBank/DDBJ databases">
        <title>Whole genome sequencing of Grifola frondosa 9006-11.</title>
        <authorList>
            <person name="Min B."/>
            <person name="Park H."/>
            <person name="Kim J.-G."/>
            <person name="Cho H."/>
            <person name="Oh Y.-L."/>
            <person name="Kong W.-S."/>
            <person name="Choi I.-G."/>
        </authorList>
    </citation>
    <scope>NUCLEOTIDE SEQUENCE [LARGE SCALE GENOMIC DNA]</scope>
    <source>
        <strain evidence="1 2">9006-11</strain>
    </source>
</reference>
<evidence type="ECO:0000313" key="2">
    <source>
        <dbReference type="Proteomes" id="UP000092993"/>
    </source>
</evidence>
<feature type="non-terminal residue" evidence="1">
    <location>
        <position position="1"/>
    </location>
</feature>
<keyword evidence="2" id="KW-1185">Reference proteome</keyword>
<protein>
    <submittedName>
        <fullName evidence="1">Uncharacterized protein</fullName>
    </submittedName>
</protein>
<dbReference type="EMBL" id="LUGG01000049">
    <property type="protein sequence ID" value="OBZ65200.1"/>
    <property type="molecule type" value="Genomic_DNA"/>
</dbReference>
<feature type="non-terminal residue" evidence="1">
    <location>
        <position position="82"/>
    </location>
</feature>
<comment type="caution">
    <text evidence="1">The sequence shown here is derived from an EMBL/GenBank/DDBJ whole genome shotgun (WGS) entry which is preliminary data.</text>
</comment>
<evidence type="ECO:0000313" key="1">
    <source>
        <dbReference type="EMBL" id="OBZ65200.1"/>
    </source>
</evidence>
<gene>
    <name evidence="1" type="ORF">A0H81_14813</name>
</gene>
<sequence length="82" mass="8978">AASGVTIPSPHVTNQGDVLTRVTCQSDRNRILFDRRFAKTIYTCGQLPLAASGVTIPSPHVTNQGDVLTRVTCQSDRNRIHF</sequence>
<accession>A0A1C7LKM4</accession>
<proteinExistence type="predicted"/>
<dbReference type="Proteomes" id="UP000092993">
    <property type="component" value="Unassembled WGS sequence"/>
</dbReference>